<reference evidence="7 8" key="1">
    <citation type="journal article" date="2007" name="Genome Res.">
        <title>Genome characteristics of facultatively symbiotic Frankia sp. strains reflect host range and host plant biogeography.</title>
        <authorList>
            <person name="Normand P."/>
            <person name="Lapierre P."/>
            <person name="Tisa L.S."/>
            <person name="Gogarten J.P."/>
            <person name="Alloisio N."/>
            <person name="Bagnarol E."/>
            <person name="Bassi C.A."/>
            <person name="Berry A.M."/>
            <person name="Bickhart D.M."/>
            <person name="Choisne N."/>
            <person name="Couloux A."/>
            <person name="Cournoyer B."/>
            <person name="Cruveiller S."/>
            <person name="Daubin V."/>
            <person name="Demange N."/>
            <person name="Francino M.P."/>
            <person name="Goltsman E."/>
            <person name="Huang Y."/>
            <person name="Kopp O.R."/>
            <person name="Labarre L."/>
            <person name="Lapidus A."/>
            <person name="Lavire C."/>
            <person name="Marechal J."/>
            <person name="Martinez M."/>
            <person name="Mastronunzio J.E."/>
            <person name="Mullin B.C."/>
            <person name="Niemann J."/>
            <person name="Pujic P."/>
            <person name="Rawnsley T."/>
            <person name="Rouy Z."/>
            <person name="Schenowitz C."/>
            <person name="Sellstedt A."/>
            <person name="Tavares F."/>
            <person name="Tomkins J.P."/>
            <person name="Vallenet D."/>
            <person name="Valverde C."/>
            <person name="Wall L.G."/>
            <person name="Wang Y."/>
            <person name="Medigue C."/>
            <person name="Benson D.R."/>
        </authorList>
    </citation>
    <scope>NUCLEOTIDE SEQUENCE [LARGE SCALE GENOMIC DNA]</scope>
    <source>
        <strain evidence="8">DSM 45818 / CECT 9043 / CcI3</strain>
    </source>
</reference>
<dbReference type="PANTHER" id="PTHR35344:SF4">
    <property type="entry name" value="GAS VESICLE PROTEIN A1"/>
    <property type="match status" value="1"/>
</dbReference>
<dbReference type="InterPro" id="IPR000638">
    <property type="entry name" value="Gas-vesicle_GvpA-like"/>
</dbReference>
<evidence type="ECO:0000256" key="2">
    <source>
        <dbReference type="ARBA" id="ARBA00035629"/>
    </source>
</evidence>
<dbReference type="RefSeq" id="WP_011435457.1">
    <property type="nucleotide sequence ID" value="NC_007777.1"/>
</dbReference>
<dbReference type="KEGG" id="fra:Francci3_1006"/>
<dbReference type="HAMAP" id="MF_00576">
    <property type="entry name" value="Gas_vesicle_A"/>
    <property type="match status" value="1"/>
</dbReference>
<dbReference type="InterPro" id="IPR050530">
    <property type="entry name" value="GvpA"/>
</dbReference>
<accession>Q2JEA3</accession>
<name>Q2JEA3_FRACC</name>
<evidence type="ECO:0000313" key="8">
    <source>
        <dbReference type="Proteomes" id="UP000001937"/>
    </source>
</evidence>
<comment type="similarity">
    <text evidence="3 4 5">Belongs to the gas vesicle GvpA family.</text>
</comment>
<sequence length="143" mass="15104">MTVSSQSMNRAPKPSSLADVLDVVLDRGIVIDAYARVALVGIEVLTADARVVIATVDTYLRFAEAVNRLDLAPKEQVPGLPGLMHEVTDGTARQKSKGALEGLKDTAEEAVGSLRGGSSEEHARRDLPAGRSAPGDRRSGREG</sequence>
<evidence type="ECO:0000256" key="4">
    <source>
        <dbReference type="HAMAP-Rule" id="MF_00576"/>
    </source>
</evidence>
<dbReference type="Proteomes" id="UP000001937">
    <property type="component" value="Chromosome"/>
</dbReference>
<dbReference type="OrthoDB" id="284387at2"/>
<dbReference type="EMBL" id="CP000249">
    <property type="protein sequence ID" value="ABD10389.1"/>
    <property type="molecule type" value="Genomic_DNA"/>
</dbReference>
<dbReference type="NCBIfam" id="NF006872">
    <property type="entry name" value="PRK09368.1"/>
    <property type="match status" value="1"/>
</dbReference>
<dbReference type="GO" id="GO:0012506">
    <property type="term" value="C:vesicle membrane"/>
    <property type="evidence" value="ECO:0007669"/>
    <property type="project" value="InterPro"/>
</dbReference>
<gene>
    <name evidence="4" type="primary">gvpA</name>
    <name evidence="7" type="ordered locus">Francci3_1006</name>
</gene>
<comment type="function">
    <text evidence="4 5">Gas vesicles are hollow, gas filled proteinaceous nanostructures found in some microorganisms. During planktonic growth they allow positioning of the organism at a favorable depth for light or nutrient acquisition. GvpA forms the protein shell.</text>
</comment>
<comment type="subunit">
    <text evidence="4 5">The gas vesicle shell is 2 nm thick and consists of a single layer of this protein. It forms helical ribs nearly perpendicular to the long axis of the vesicle.</text>
</comment>
<evidence type="ECO:0000256" key="5">
    <source>
        <dbReference type="RuleBase" id="RU000632"/>
    </source>
</evidence>
<dbReference type="GO" id="GO:0033172">
    <property type="term" value="C:gas vesicle shell"/>
    <property type="evidence" value="ECO:0007669"/>
    <property type="project" value="UniProtKB-UniRule"/>
</dbReference>
<dbReference type="STRING" id="106370.Francci3_1006"/>
<organism evidence="7 8">
    <name type="scientific">Frankia casuarinae (strain DSM 45818 / CECT 9043 / HFP020203 / CcI3)</name>
    <dbReference type="NCBI Taxonomy" id="106370"/>
    <lineage>
        <taxon>Bacteria</taxon>
        <taxon>Bacillati</taxon>
        <taxon>Actinomycetota</taxon>
        <taxon>Actinomycetes</taxon>
        <taxon>Frankiales</taxon>
        <taxon>Frankiaceae</taxon>
        <taxon>Frankia</taxon>
    </lineage>
</organism>
<dbReference type="InterPro" id="IPR018493">
    <property type="entry name" value="GvpA-like_CS"/>
</dbReference>
<proteinExistence type="inferred from homology"/>
<feature type="compositionally biased region" description="Basic and acidic residues" evidence="6">
    <location>
        <begin position="118"/>
        <end position="143"/>
    </location>
</feature>
<keyword evidence="1 4" id="KW-0304">Gas vesicle</keyword>
<dbReference type="eggNOG" id="ENOG5032YMQ">
    <property type="taxonomic scope" value="Bacteria"/>
</dbReference>
<evidence type="ECO:0000256" key="6">
    <source>
        <dbReference type="SAM" id="MobiDB-lite"/>
    </source>
</evidence>
<dbReference type="GO" id="GO:0005198">
    <property type="term" value="F:structural molecule activity"/>
    <property type="evidence" value="ECO:0007669"/>
    <property type="project" value="InterPro"/>
</dbReference>
<accession>A0A1X1PT14</accession>
<evidence type="ECO:0000313" key="7">
    <source>
        <dbReference type="EMBL" id="ABD10389.1"/>
    </source>
</evidence>
<feature type="region of interest" description="Disordered" evidence="6">
    <location>
        <begin position="77"/>
        <end position="143"/>
    </location>
</feature>
<dbReference type="AlphaFoldDB" id="Q2JEA3"/>
<dbReference type="PANTHER" id="PTHR35344">
    <property type="entry name" value="GAS VESICLE STRUCTURAL PROTEIN 2-RELATED"/>
    <property type="match status" value="1"/>
</dbReference>
<evidence type="ECO:0000256" key="3">
    <source>
        <dbReference type="ARBA" id="ARBA00035646"/>
    </source>
</evidence>
<comment type="subcellular location">
    <subcellularLocation>
        <location evidence="2 4 5">Gas vesicle shell</location>
    </subcellularLocation>
</comment>
<dbReference type="PROSITE" id="PS00234">
    <property type="entry name" value="GAS_VESICLE_A_1"/>
    <property type="match status" value="1"/>
</dbReference>
<dbReference type="HOGENOM" id="CLU_117660_0_0_11"/>
<dbReference type="InterPro" id="IPR047870">
    <property type="entry name" value="Gas_vesicle_GvpA"/>
</dbReference>
<keyword evidence="8" id="KW-1185">Reference proteome</keyword>
<dbReference type="Pfam" id="PF00741">
    <property type="entry name" value="Gas_vesicle"/>
    <property type="match status" value="1"/>
</dbReference>
<evidence type="ECO:0000256" key="1">
    <source>
        <dbReference type="ARBA" id="ARBA00022987"/>
    </source>
</evidence>
<protein>
    <recommendedName>
        <fullName evidence="4">Gas vesicle protein A</fullName>
        <shortName evidence="4">GVP</shortName>
    </recommendedName>
</protein>